<evidence type="ECO:0000256" key="1">
    <source>
        <dbReference type="ARBA" id="ARBA00022801"/>
    </source>
</evidence>
<dbReference type="Pfam" id="PF07228">
    <property type="entry name" value="SpoIIE"/>
    <property type="match status" value="1"/>
</dbReference>
<dbReference type="InterPro" id="IPR001932">
    <property type="entry name" value="PPM-type_phosphatase-like_dom"/>
</dbReference>
<sequence>MVWLDRSASAVLGTPHDIGPVPAGTLARQIHPHDLPRLSRVVTTAVAESLWFEDEFRVLDGPDRWVTTRGQVIRDDATGHVTGLVGVVLPSLRAGLHRAAELLEALPTAFFSLSREWRFTYVNAEAERVLGRPRGELLDGDIWELYPAALGNAFETYYRRAMSSGDPVHFDAHYPVPLNAWYEVRAMPTSEGLSVYFFDVTERHRLQEETERVARRAQLTAAVTSSLAQTLDAEEAVAALARTLVPGLADWCVVTLADAEVPAGGHGTPATMRDVGWWHVDPGARPLVEEYCRHRMGALTDESFLLRTLRTTDVVRLPEDAAARIRGVLKPGRAHVLITELTPESATVLPLRGRGRTLGAISLFSGADRPALDGDDLVTAKDIASRAGLVLDNAYLYASQRGVVEELQRSFLTAPPHLDDLDVAVRYVPAAQAAKVGGDWYDVFKHPDGPTIVVIGDVSGHDLQAAATMGQLRSMLRGIGATTPPHPAALLAQLDRAMAAVASESVATAVVMTLEPPGPGGDVVVRWSNAGHPPPMLLSGDDDVVTLTGTNLLLGLRPGTVRTEQTMTVAAGDTLVLYTDGLVERRDAGGLRAGLDRLRATLGELRDLHQIDDLCDELVEQLLPDAPEDDMAIVAVRPRPAAR</sequence>
<dbReference type="InterPro" id="IPR029016">
    <property type="entry name" value="GAF-like_dom_sf"/>
</dbReference>
<dbReference type="InterPro" id="IPR003018">
    <property type="entry name" value="GAF"/>
</dbReference>
<dbReference type="Pfam" id="PF01590">
    <property type="entry name" value="GAF"/>
    <property type="match status" value="1"/>
</dbReference>
<dbReference type="SMART" id="SM00091">
    <property type="entry name" value="PAS"/>
    <property type="match status" value="1"/>
</dbReference>
<dbReference type="Gene3D" id="3.60.40.10">
    <property type="entry name" value="PPM-type phosphatase domain"/>
    <property type="match status" value="1"/>
</dbReference>
<proteinExistence type="predicted"/>
<dbReference type="Gene3D" id="3.30.450.40">
    <property type="match status" value="1"/>
</dbReference>
<reference evidence="4" key="1">
    <citation type="journal article" date="2019" name="Int. J. Syst. Evol. Microbiol.">
        <title>The Global Catalogue of Microorganisms (GCM) 10K type strain sequencing project: providing services to taxonomists for standard genome sequencing and annotation.</title>
        <authorList>
            <consortium name="The Broad Institute Genomics Platform"/>
            <consortium name="The Broad Institute Genome Sequencing Center for Infectious Disease"/>
            <person name="Wu L."/>
            <person name="Ma J."/>
        </authorList>
    </citation>
    <scope>NUCLEOTIDE SEQUENCE [LARGE SCALE GENOMIC DNA]</scope>
    <source>
        <strain evidence="4">JCM 17459</strain>
    </source>
</reference>
<feature type="domain" description="PAS" evidence="2">
    <location>
        <begin position="95"/>
        <end position="165"/>
    </location>
</feature>
<dbReference type="CDD" id="cd00130">
    <property type="entry name" value="PAS"/>
    <property type="match status" value="2"/>
</dbReference>
<dbReference type="EMBL" id="BAABBA010000003">
    <property type="protein sequence ID" value="GAA4286404.1"/>
    <property type="molecule type" value="Genomic_DNA"/>
</dbReference>
<dbReference type="InterPro" id="IPR000014">
    <property type="entry name" value="PAS"/>
</dbReference>
<dbReference type="PANTHER" id="PTHR43156:SF2">
    <property type="entry name" value="STAGE II SPORULATION PROTEIN E"/>
    <property type="match status" value="1"/>
</dbReference>
<dbReference type="SMART" id="SM00065">
    <property type="entry name" value="GAF"/>
    <property type="match status" value="1"/>
</dbReference>
<dbReference type="PROSITE" id="PS50112">
    <property type="entry name" value="PAS"/>
    <property type="match status" value="1"/>
</dbReference>
<evidence type="ECO:0000313" key="3">
    <source>
        <dbReference type="EMBL" id="GAA4286404.1"/>
    </source>
</evidence>
<gene>
    <name evidence="3" type="ORF">GCM10022262_07630</name>
</gene>
<evidence type="ECO:0000313" key="4">
    <source>
        <dbReference type="Proteomes" id="UP001499841"/>
    </source>
</evidence>
<dbReference type="SMART" id="SM00331">
    <property type="entry name" value="PP2C_SIG"/>
    <property type="match status" value="1"/>
</dbReference>
<dbReference type="InterPro" id="IPR052016">
    <property type="entry name" value="Bact_Sigma-Reg"/>
</dbReference>
<dbReference type="Gene3D" id="3.30.450.20">
    <property type="entry name" value="PAS domain"/>
    <property type="match status" value="2"/>
</dbReference>
<organism evidence="3 4">
    <name type="scientific">Georgenia daeguensis</name>
    <dbReference type="NCBI Taxonomy" id="908355"/>
    <lineage>
        <taxon>Bacteria</taxon>
        <taxon>Bacillati</taxon>
        <taxon>Actinomycetota</taxon>
        <taxon>Actinomycetes</taxon>
        <taxon>Micrococcales</taxon>
        <taxon>Bogoriellaceae</taxon>
        <taxon>Georgenia</taxon>
    </lineage>
</organism>
<dbReference type="Proteomes" id="UP001499841">
    <property type="component" value="Unassembled WGS sequence"/>
</dbReference>
<keyword evidence="4" id="KW-1185">Reference proteome</keyword>
<dbReference type="PANTHER" id="PTHR43156">
    <property type="entry name" value="STAGE II SPORULATION PROTEIN E-RELATED"/>
    <property type="match status" value="1"/>
</dbReference>
<dbReference type="SUPFAM" id="SSF81606">
    <property type="entry name" value="PP2C-like"/>
    <property type="match status" value="1"/>
</dbReference>
<dbReference type="InterPro" id="IPR036457">
    <property type="entry name" value="PPM-type-like_dom_sf"/>
</dbReference>
<accession>A0ABP8EQW2</accession>
<protein>
    <submittedName>
        <fullName evidence="3">SpoIIE family protein phosphatase</fullName>
    </submittedName>
</protein>
<dbReference type="SUPFAM" id="SSF55781">
    <property type="entry name" value="GAF domain-like"/>
    <property type="match status" value="1"/>
</dbReference>
<comment type="caution">
    <text evidence="3">The sequence shown here is derived from an EMBL/GenBank/DDBJ whole genome shotgun (WGS) entry which is preliminary data.</text>
</comment>
<dbReference type="Pfam" id="PF08448">
    <property type="entry name" value="PAS_4"/>
    <property type="match status" value="1"/>
</dbReference>
<keyword evidence="1" id="KW-0378">Hydrolase</keyword>
<dbReference type="InterPro" id="IPR035965">
    <property type="entry name" value="PAS-like_dom_sf"/>
</dbReference>
<dbReference type="SUPFAM" id="SSF55785">
    <property type="entry name" value="PYP-like sensor domain (PAS domain)"/>
    <property type="match status" value="2"/>
</dbReference>
<evidence type="ECO:0000259" key="2">
    <source>
        <dbReference type="PROSITE" id="PS50112"/>
    </source>
</evidence>
<name>A0ABP8EQW2_9MICO</name>
<dbReference type="InterPro" id="IPR013656">
    <property type="entry name" value="PAS_4"/>
</dbReference>